<dbReference type="HOGENOM" id="CLU_2491186_0_0_9"/>
<protein>
    <submittedName>
        <fullName evidence="1">Uncharacterized protein</fullName>
    </submittedName>
</protein>
<dbReference type="EMBL" id="AHES01000040">
    <property type="protein sequence ID" value="EOO71779.1"/>
    <property type="molecule type" value="Genomic_DNA"/>
</dbReference>
<dbReference type="AlphaFoldDB" id="R8HFY2"/>
<name>R8HFY2_BACCE</name>
<sequence>MPGQSICKKGDYCMSNSLSNSNINQLQENSYPGRGIIIGLSPNSKNIFKFIGLWGGVIIAEIEFFSMNQDLLELMHMTSINLKIRH</sequence>
<evidence type="ECO:0000313" key="1">
    <source>
        <dbReference type="EMBL" id="EOO71779.1"/>
    </source>
</evidence>
<evidence type="ECO:0000313" key="2">
    <source>
        <dbReference type="Proteomes" id="UP000014040"/>
    </source>
</evidence>
<reference evidence="1 2" key="1">
    <citation type="submission" date="2012-12" db="EMBL/GenBank/DDBJ databases">
        <title>The Genome Sequence of Bacillus cereus VD021.</title>
        <authorList>
            <consortium name="The Broad Institute Genome Sequencing Platform"/>
            <consortium name="The Broad Institute Genome Sequencing Center for Infectious Disease"/>
            <person name="Feldgarden M."/>
            <person name="Van der Auwera G.A."/>
            <person name="Mahillon J."/>
            <person name="Duprez V."/>
            <person name="Timmery S."/>
            <person name="Mattelet C."/>
            <person name="Dierick K."/>
            <person name="Sun M."/>
            <person name="Yu Z."/>
            <person name="Zhu L."/>
            <person name="Hu X."/>
            <person name="Shank E.B."/>
            <person name="Swiecicka I."/>
            <person name="Hansen B.M."/>
            <person name="Andrup L."/>
            <person name="Walker B."/>
            <person name="Young S.K."/>
            <person name="Zeng Q."/>
            <person name="Gargeya S."/>
            <person name="Fitzgerald M."/>
            <person name="Haas B."/>
            <person name="Abouelleil A."/>
            <person name="Alvarado L."/>
            <person name="Arachchi H.M."/>
            <person name="Berlin A.M."/>
            <person name="Chapman S.B."/>
            <person name="Dewar J."/>
            <person name="Goldberg J."/>
            <person name="Griggs A."/>
            <person name="Gujja S."/>
            <person name="Hansen M."/>
            <person name="Howarth C."/>
            <person name="Imamovic A."/>
            <person name="Larimer J."/>
            <person name="McCowan C."/>
            <person name="Murphy C."/>
            <person name="Neiman D."/>
            <person name="Pearson M."/>
            <person name="Priest M."/>
            <person name="Roberts A."/>
            <person name="Saif S."/>
            <person name="Shea T."/>
            <person name="Sisk P."/>
            <person name="Sykes S."/>
            <person name="Wortman J."/>
            <person name="Nusbaum C."/>
            <person name="Birren B."/>
        </authorList>
    </citation>
    <scope>NUCLEOTIDE SEQUENCE [LARGE SCALE GENOMIC DNA]</scope>
    <source>
        <strain evidence="1 2">VD021</strain>
    </source>
</reference>
<gene>
    <name evidence="1" type="ORF">IIC_04295</name>
</gene>
<organism evidence="1 2">
    <name type="scientific">Bacillus cereus VD021</name>
    <dbReference type="NCBI Taxonomy" id="1053224"/>
    <lineage>
        <taxon>Bacteria</taxon>
        <taxon>Bacillati</taxon>
        <taxon>Bacillota</taxon>
        <taxon>Bacilli</taxon>
        <taxon>Bacillales</taxon>
        <taxon>Bacillaceae</taxon>
        <taxon>Bacillus</taxon>
        <taxon>Bacillus cereus group</taxon>
    </lineage>
</organism>
<dbReference type="Proteomes" id="UP000014040">
    <property type="component" value="Unassembled WGS sequence"/>
</dbReference>
<comment type="caution">
    <text evidence="1">The sequence shown here is derived from an EMBL/GenBank/DDBJ whole genome shotgun (WGS) entry which is preliminary data.</text>
</comment>
<proteinExistence type="predicted"/>
<accession>R8HFY2</accession>